<evidence type="ECO:0000256" key="11">
    <source>
        <dbReference type="ARBA" id="ARBA00023098"/>
    </source>
</evidence>
<evidence type="ECO:0000256" key="4">
    <source>
        <dbReference type="ARBA" id="ARBA00011738"/>
    </source>
</evidence>
<evidence type="ECO:0000256" key="8">
    <source>
        <dbReference type="ARBA" id="ARBA00022946"/>
    </source>
</evidence>
<proteinExistence type="inferred from homology"/>
<name>A0AAQ3JWF6_9LILI</name>
<evidence type="ECO:0000256" key="1">
    <source>
        <dbReference type="ARBA" id="ARBA00001954"/>
    </source>
</evidence>
<sequence>MDTENNPYLVFFYTSFQERATFRSHDNTSRLAKQHGAARLVAAAECVPSDIVLGGVRPLPTSPTSSPWHP</sequence>
<dbReference type="EMBL" id="CP136891">
    <property type="protein sequence ID" value="WOK97326.1"/>
    <property type="molecule type" value="Genomic_DNA"/>
</dbReference>
<keyword evidence="7" id="KW-0276">Fatty acid metabolism</keyword>
<dbReference type="GO" id="GO:0006952">
    <property type="term" value="P:defense response"/>
    <property type="evidence" value="ECO:0007669"/>
    <property type="project" value="TreeGrafter"/>
</dbReference>
<evidence type="ECO:0000256" key="6">
    <source>
        <dbReference type="ARBA" id="ARBA00022723"/>
    </source>
</evidence>
<evidence type="ECO:0000256" key="5">
    <source>
        <dbReference type="ARBA" id="ARBA00022516"/>
    </source>
</evidence>
<evidence type="ECO:0000256" key="10">
    <source>
        <dbReference type="ARBA" id="ARBA00023004"/>
    </source>
</evidence>
<keyword evidence="9" id="KW-0560">Oxidoreductase</keyword>
<comment type="pathway">
    <text evidence="2">Lipid metabolism; fatty acid metabolism.</text>
</comment>
<dbReference type="GO" id="GO:0009570">
    <property type="term" value="C:chloroplast stroma"/>
    <property type="evidence" value="ECO:0007669"/>
    <property type="project" value="TreeGrafter"/>
</dbReference>
<accession>A0AAQ3JWF6</accession>
<dbReference type="Gene3D" id="1.10.620.20">
    <property type="entry name" value="Ribonucleotide Reductase, subunit A"/>
    <property type="match status" value="1"/>
</dbReference>
<comment type="subunit">
    <text evidence="4">Homodimer.</text>
</comment>
<keyword evidence="6" id="KW-0479">Metal-binding</keyword>
<keyword evidence="12" id="KW-0275">Fatty acid biosynthesis</keyword>
<keyword evidence="8" id="KW-0809">Transit peptide</keyword>
<gene>
    <name evidence="13" type="ORF">Cni_G06034</name>
</gene>
<dbReference type="Proteomes" id="UP001327560">
    <property type="component" value="Chromosome 2"/>
</dbReference>
<dbReference type="InterPro" id="IPR005067">
    <property type="entry name" value="Fatty_acid_desaturase-2"/>
</dbReference>
<keyword evidence="5" id="KW-0444">Lipid biosynthesis</keyword>
<protein>
    <submittedName>
        <fullName evidence="13">Stearoyl acyl carrier protein desaturase</fullName>
    </submittedName>
</protein>
<dbReference type="InterPro" id="IPR012348">
    <property type="entry name" value="RNR-like"/>
</dbReference>
<dbReference type="GO" id="GO:0006633">
    <property type="term" value="P:fatty acid biosynthetic process"/>
    <property type="evidence" value="ECO:0007669"/>
    <property type="project" value="UniProtKB-KW"/>
</dbReference>
<evidence type="ECO:0000256" key="12">
    <source>
        <dbReference type="ARBA" id="ARBA00023160"/>
    </source>
</evidence>
<keyword evidence="11" id="KW-0443">Lipid metabolism</keyword>
<dbReference type="PANTHER" id="PTHR31155:SF9">
    <property type="entry name" value="STEAROYL-[ACYL-CARRIER-PROTEIN] 9-DESATURASE 7, CHLOROPLASTIC"/>
    <property type="match status" value="1"/>
</dbReference>
<reference evidence="13 14" key="1">
    <citation type="submission" date="2023-10" db="EMBL/GenBank/DDBJ databases">
        <title>Chromosome-scale genome assembly provides insights into flower coloration mechanisms of Canna indica.</title>
        <authorList>
            <person name="Li C."/>
        </authorList>
    </citation>
    <scope>NUCLEOTIDE SEQUENCE [LARGE SCALE GENOMIC DNA]</scope>
    <source>
        <tissue evidence="13">Flower</tissue>
    </source>
</reference>
<dbReference type="GO" id="GO:0004768">
    <property type="term" value="F:stearoyl-CoA 9-desaturase activity"/>
    <property type="evidence" value="ECO:0007669"/>
    <property type="project" value="TreeGrafter"/>
</dbReference>
<keyword evidence="10" id="KW-0408">Iron</keyword>
<dbReference type="AlphaFoldDB" id="A0AAQ3JWF6"/>
<evidence type="ECO:0000313" key="13">
    <source>
        <dbReference type="EMBL" id="WOK97326.1"/>
    </source>
</evidence>
<evidence type="ECO:0000256" key="2">
    <source>
        <dbReference type="ARBA" id="ARBA00004872"/>
    </source>
</evidence>
<evidence type="ECO:0000256" key="9">
    <source>
        <dbReference type="ARBA" id="ARBA00023002"/>
    </source>
</evidence>
<dbReference type="GO" id="GO:0045300">
    <property type="term" value="F:stearoyl-[ACP] desaturase activity"/>
    <property type="evidence" value="ECO:0007669"/>
    <property type="project" value="InterPro"/>
</dbReference>
<dbReference type="SUPFAM" id="SSF47240">
    <property type="entry name" value="Ferritin-like"/>
    <property type="match status" value="1"/>
</dbReference>
<comment type="similarity">
    <text evidence="3">Belongs to the fatty acid desaturase type 2 family.</text>
</comment>
<dbReference type="InterPro" id="IPR009078">
    <property type="entry name" value="Ferritin-like_SF"/>
</dbReference>
<dbReference type="PANTHER" id="PTHR31155">
    <property type="entry name" value="ACYL- ACYL-CARRIER-PROTEIN DESATURASE-RELATED"/>
    <property type="match status" value="1"/>
</dbReference>
<evidence type="ECO:0000313" key="14">
    <source>
        <dbReference type="Proteomes" id="UP001327560"/>
    </source>
</evidence>
<dbReference type="GO" id="GO:0046872">
    <property type="term" value="F:metal ion binding"/>
    <property type="evidence" value="ECO:0007669"/>
    <property type="project" value="UniProtKB-KW"/>
</dbReference>
<evidence type="ECO:0000256" key="7">
    <source>
        <dbReference type="ARBA" id="ARBA00022832"/>
    </source>
</evidence>
<comment type="cofactor">
    <cofactor evidence="1">
        <name>Fe(2+)</name>
        <dbReference type="ChEBI" id="CHEBI:29033"/>
    </cofactor>
</comment>
<evidence type="ECO:0000256" key="3">
    <source>
        <dbReference type="ARBA" id="ARBA00008749"/>
    </source>
</evidence>
<organism evidence="13 14">
    <name type="scientific">Canna indica</name>
    <name type="common">Indian-shot</name>
    <dbReference type="NCBI Taxonomy" id="4628"/>
    <lineage>
        <taxon>Eukaryota</taxon>
        <taxon>Viridiplantae</taxon>
        <taxon>Streptophyta</taxon>
        <taxon>Embryophyta</taxon>
        <taxon>Tracheophyta</taxon>
        <taxon>Spermatophyta</taxon>
        <taxon>Magnoliopsida</taxon>
        <taxon>Liliopsida</taxon>
        <taxon>Zingiberales</taxon>
        <taxon>Cannaceae</taxon>
        <taxon>Canna</taxon>
    </lineage>
</organism>
<keyword evidence="14" id="KW-1185">Reference proteome</keyword>
<dbReference type="Pfam" id="PF03405">
    <property type="entry name" value="FA_desaturase_2"/>
    <property type="match status" value="1"/>
</dbReference>